<dbReference type="Proteomes" id="UP000177725">
    <property type="component" value="Unassembled WGS sequence"/>
</dbReference>
<sequence length="224" mass="25755">MIFKFYHDDLFIANKFPIMINMTDNTTKLNLNWSAVEKALAEGTFSGYKIGIMETEKLFYDFLEQKKIPGRNTSSKIKYIADFLSRGEQLKYAREIYKKIIDQPHFEISRDETKQVVGAYWQAMLDLEEAITSLTTAQKLKLRFKYFLSLVIKKIKLIAATLAAIILLILFFNETASGKKIATTLGNAIHYLIFVAGPWILGGVLILLALWLGWKILNKRGREF</sequence>
<accession>A0A1G2FBB4</accession>
<feature type="transmembrane region" description="Helical" evidence="1">
    <location>
        <begin position="192"/>
        <end position="214"/>
    </location>
</feature>
<name>A0A1G2FBB4_9BACT</name>
<proteinExistence type="predicted"/>
<evidence type="ECO:0000256" key="1">
    <source>
        <dbReference type="SAM" id="Phobius"/>
    </source>
</evidence>
<keyword evidence="1" id="KW-0472">Membrane</keyword>
<reference evidence="2 3" key="1">
    <citation type="journal article" date="2016" name="Nat. Commun.">
        <title>Thousands of microbial genomes shed light on interconnected biogeochemical processes in an aquifer system.</title>
        <authorList>
            <person name="Anantharaman K."/>
            <person name="Brown C.T."/>
            <person name="Hug L.A."/>
            <person name="Sharon I."/>
            <person name="Castelle C.J."/>
            <person name="Probst A.J."/>
            <person name="Thomas B.C."/>
            <person name="Singh A."/>
            <person name="Wilkins M.J."/>
            <person name="Karaoz U."/>
            <person name="Brodie E.L."/>
            <person name="Williams K.H."/>
            <person name="Hubbard S.S."/>
            <person name="Banfield J.F."/>
        </authorList>
    </citation>
    <scope>NUCLEOTIDE SEQUENCE [LARGE SCALE GENOMIC DNA]</scope>
</reference>
<dbReference type="EMBL" id="MHMV01000001">
    <property type="protein sequence ID" value="OGZ35147.1"/>
    <property type="molecule type" value="Genomic_DNA"/>
</dbReference>
<keyword evidence="1" id="KW-1133">Transmembrane helix</keyword>
<evidence type="ECO:0000313" key="2">
    <source>
        <dbReference type="EMBL" id="OGZ35147.1"/>
    </source>
</evidence>
<comment type="caution">
    <text evidence="2">The sequence shown here is derived from an EMBL/GenBank/DDBJ whole genome shotgun (WGS) entry which is preliminary data.</text>
</comment>
<organism evidence="2 3">
    <name type="scientific">Candidatus Portnoybacteria bacterium RBG_13_41_18</name>
    <dbReference type="NCBI Taxonomy" id="1801991"/>
    <lineage>
        <taxon>Bacteria</taxon>
        <taxon>Candidatus Portnoyibacteriota</taxon>
    </lineage>
</organism>
<gene>
    <name evidence="2" type="ORF">A2174_01640</name>
</gene>
<protein>
    <submittedName>
        <fullName evidence="2">Uncharacterized protein</fullName>
    </submittedName>
</protein>
<keyword evidence="1" id="KW-0812">Transmembrane</keyword>
<evidence type="ECO:0000313" key="3">
    <source>
        <dbReference type="Proteomes" id="UP000177725"/>
    </source>
</evidence>
<dbReference type="AlphaFoldDB" id="A0A1G2FBB4"/>
<feature type="transmembrane region" description="Helical" evidence="1">
    <location>
        <begin position="155"/>
        <end position="172"/>
    </location>
</feature>